<proteinExistence type="predicted"/>
<keyword evidence="2" id="KW-0812">Transmembrane</keyword>
<evidence type="ECO:0000256" key="2">
    <source>
        <dbReference type="SAM" id="Phobius"/>
    </source>
</evidence>
<dbReference type="RefSeq" id="WP_060536329.1">
    <property type="nucleotide sequence ID" value="NZ_CP013023.1"/>
</dbReference>
<feature type="region of interest" description="Disordered" evidence="1">
    <location>
        <begin position="1"/>
        <end position="24"/>
    </location>
</feature>
<keyword evidence="2" id="KW-0472">Membrane</keyword>
<evidence type="ECO:0000313" key="3">
    <source>
        <dbReference type="EMBL" id="ANF98253.1"/>
    </source>
</evidence>
<accession>A0A172ZL37</accession>
<dbReference type="KEGG" id="pbv:AR543_21155"/>
<reference evidence="4" key="1">
    <citation type="submission" date="2015-10" db="EMBL/GenBank/DDBJ databases">
        <title>Genome of Paenibacillus bovis sp. nov.</title>
        <authorList>
            <person name="Wu Z."/>
            <person name="Gao C."/>
            <person name="Liu Z."/>
            <person name="Zheng H."/>
        </authorList>
    </citation>
    <scope>NUCLEOTIDE SEQUENCE [LARGE SCALE GENOMIC DNA]</scope>
    <source>
        <strain evidence="4">BD3526</strain>
    </source>
</reference>
<evidence type="ECO:0008006" key="5">
    <source>
        <dbReference type="Google" id="ProtNLM"/>
    </source>
</evidence>
<evidence type="ECO:0000256" key="1">
    <source>
        <dbReference type="SAM" id="MobiDB-lite"/>
    </source>
</evidence>
<dbReference type="STRING" id="1616788.AR543_21155"/>
<dbReference type="OrthoDB" id="1634137at2"/>
<evidence type="ECO:0000313" key="4">
    <source>
        <dbReference type="Proteomes" id="UP000078148"/>
    </source>
</evidence>
<sequence length="128" mass="14100">MADKDKELSPTSPEVVPPPDNVREHPFELRHEVKRLNERLDQLTKALDKAEIKDIIENYSSVRRRLITNFIAGTARGLGLSLGTIVILALLAFILSQMVSLPLIGDYISQILDYVKASQGTDTSGGKG</sequence>
<dbReference type="EMBL" id="CP013023">
    <property type="protein sequence ID" value="ANF98253.1"/>
    <property type="molecule type" value="Genomic_DNA"/>
</dbReference>
<dbReference type="Pfam" id="PF18910">
    <property type="entry name" value="DUF5665"/>
    <property type="match status" value="1"/>
</dbReference>
<reference evidence="3 4" key="2">
    <citation type="journal article" date="2016" name="Int. J. Syst. Evol. Microbiol.">
        <title>Paenibacillus bovis sp. nov., isolated from raw yak (Bos grunniens) milk.</title>
        <authorList>
            <person name="Gao C."/>
            <person name="Han J."/>
            <person name="Liu Z."/>
            <person name="Xu X."/>
            <person name="Hang F."/>
            <person name="Wu Z."/>
        </authorList>
    </citation>
    <scope>NUCLEOTIDE SEQUENCE [LARGE SCALE GENOMIC DNA]</scope>
    <source>
        <strain evidence="3 4">BD3526</strain>
    </source>
</reference>
<protein>
    <recommendedName>
        <fullName evidence="5">Signal transduction histidine kinase</fullName>
    </recommendedName>
</protein>
<keyword evidence="4" id="KW-1185">Reference proteome</keyword>
<gene>
    <name evidence="3" type="ORF">AR543_21155</name>
</gene>
<dbReference type="InterPro" id="IPR043723">
    <property type="entry name" value="DUF5665"/>
</dbReference>
<dbReference type="Proteomes" id="UP000078148">
    <property type="component" value="Chromosome"/>
</dbReference>
<dbReference type="AlphaFoldDB" id="A0A172ZL37"/>
<organism evidence="3 4">
    <name type="scientific">Paenibacillus bovis</name>
    <dbReference type="NCBI Taxonomy" id="1616788"/>
    <lineage>
        <taxon>Bacteria</taxon>
        <taxon>Bacillati</taxon>
        <taxon>Bacillota</taxon>
        <taxon>Bacilli</taxon>
        <taxon>Bacillales</taxon>
        <taxon>Paenibacillaceae</taxon>
        <taxon>Paenibacillus</taxon>
    </lineage>
</organism>
<keyword evidence="2" id="KW-1133">Transmembrane helix</keyword>
<name>A0A172ZL37_9BACL</name>
<feature type="transmembrane region" description="Helical" evidence="2">
    <location>
        <begin position="70"/>
        <end position="95"/>
    </location>
</feature>